<dbReference type="InterPro" id="IPR017871">
    <property type="entry name" value="ABC_transporter-like_CS"/>
</dbReference>
<evidence type="ECO:0000256" key="3">
    <source>
        <dbReference type="ARBA" id="ARBA00022741"/>
    </source>
</evidence>
<comment type="subcellular location">
    <subcellularLocation>
        <location evidence="1">Cell membrane</location>
        <topology evidence="1">Multi-pass membrane protein</topology>
    </subcellularLocation>
</comment>
<keyword evidence="11" id="KW-1185">Reference proteome</keyword>
<keyword evidence="3" id="KW-0547">Nucleotide-binding</keyword>
<keyword evidence="4 10" id="KW-0067">ATP-binding</keyword>
<dbReference type="Gene3D" id="3.40.50.300">
    <property type="entry name" value="P-loop containing nucleotide triphosphate hydrolases"/>
    <property type="match status" value="1"/>
</dbReference>
<evidence type="ECO:0000313" key="11">
    <source>
        <dbReference type="Proteomes" id="UP000281985"/>
    </source>
</evidence>
<evidence type="ECO:0000259" key="8">
    <source>
        <dbReference type="PROSITE" id="PS50893"/>
    </source>
</evidence>
<feature type="transmembrane region" description="Helical" evidence="7">
    <location>
        <begin position="168"/>
        <end position="188"/>
    </location>
</feature>
<name>A0A3M0GHV9_9FLAO</name>
<evidence type="ECO:0000259" key="9">
    <source>
        <dbReference type="PROSITE" id="PS50929"/>
    </source>
</evidence>
<dbReference type="InterPro" id="IPR003593">
    <property type="entry name" value="AAA+_ATPase"/>
</dbReference>
<dbReference type="InterPro" id="IPR027417">
    <property type="entry name" value="P-loop_NTPase"/>
</dbReference>
<comment type="caution">
    <text evidence="10">The sequence shown here is derived from an EMBL/GenBank/DDBJ whole genome shotgun (WGS) entry which is preliminary data.</text>
</comment>
<dbReference type="PANTHER" id="PTHR43394">
    <property type="entry name" value="ATP-DEPENDENT PERMEASE MDL1, MITOCHONDRIAL"/>
    <property type="match status" value="1"/>
</dbReference>
<accession>A0A3M0GHV9</accession>
<dbReference type="Pfam" id="PF00005">
    <property type="entry name" value="ABC_tran"/>
    <property type="match status" value="1"/>
</dbReference>
<dbReference type="InterPro" id="IPR036640">
    <property type="entry name" value="ABC1_TM_sf"/>
</dbReference>
<feature type="transmembrane region" description="Helical" evidence="7">
    <location>
        <begin position="28"/>
        <end position="49"/>
    </location>
</feature>
<dbReference type="RefSeq" id="WP_121915963.1">
    <property type="nucleotide sequence ID" value="NZ_REFV01000001.1"/>
</dbReference>
<keyword evidence="2 7" id="KW-0812">Transmembrane</keyword>
<dbReference type="GO" id="GO:0005524">
    <property type="term" value="F:ATP binding"/>
    <property type="evidence" value="ECO:0007669"/>
    <property type="project" value="UniProtKB-KW"/>
</dbReference>
<dbReference type="PROSITE" id="PS50893">
    <property type="entry name" value="ABC_TRANSPORTER_2"/>
    <property type="match status" value="1"/>
</dbReference>
<evidence type="ECO:0000256" key="4">
    <source>
        <dbReference type="ARBA" id="ARBA00022840"/>
    </source>
</evidence>
<evidence type="ECO:0000256" key="2">
    <source>
        <dbReference type="ARBA" id="ARBA00022692"/>
    </source>
</evidence>
<dbReference type="EMBL" id="REFV01000001">
    <property type="protein sequence ID" value="RMB64167.1"/>
    <property type="molecule type" value="Genomic_DNA"/>
</dbReference>
<keyword evidence="6 7" id="KW-0472">Membrane</keyword>
<dbReference type="GO" id="GO:0005886">
    <property type="term" value="C:plasma membrane"/>
    <property type="evidence" value="ECO:0007669"/>
    <property type="project" value="UniProtKB-SubCell"/>
</dbReference>
<feature type="transmembrane region" description="Helical" evidence="7">
    <location>
        <begin position="259"/>
        <end position="277"/>
    </location>
</feature>
<dbReference type="OrthoDB" id="1291564at2"/>
<evidence type="ECO:0000256" key="7">
    <source>
        <dbReference type="SAM" id="Phobius"/>
    </source>
</evidence>
<sequence>MKKPTSKKISQVTILSAFKTIIWPRRNLVFIGLLLIVLSRLASLVLPWKSKELLDVIIPNKDISLLYDLLWLVGIAILVQAITSFLLTRILSVQAQFLISELRAQVQKKVLSLPISFFDNTKSGALVSRIMSDVEGVRNLIGTGLVQLVGGTITAVISLILLININPWMTLFVLLPVGLFGFIALKAFKYIRPIFRARGKINAEVQGRLTETLAGVRVIKAFNAEEQENKVFEEGVDRLFQNVKKSLTATAAMTSSSTFLLGLASLGIMGIGGYFMIEGSMTTGDFLSFTLLLGFMIAPIVQMSNIGSQLTEALAGLDRTEELMNMTPEEDLAHRTTVLEEVKGNVKFENVSFSYEEGKEVLHNISFEMKPGQVFALVGSSGSGKSTIAGLAATFLNPNKGVVSVDGQDLSTVKLSSYRRNLGVVLQDEFLFEGSIRDNILFPRPNASEEELLNAVKAGYVNEFTDRFEDGLDTLIGERGVKLSGGQRQRISIARAILANPKIIILDEATSNLDTESEALIQKSLNELIKDRTTLIIAHRLSTIQKADQILVIESGNIVERGNHATLLAKEGRYHDLYTYQAKI</sequence>
<feature type="domain" description="ABC transporter" evidence="8">
    <location>
        <begin position="346"/>
        <end position="580"/>
    </location>
</feature>
<keyword evidence="5 7" id="KW-1133">Transmembrane helix</keyword>
<evidence type="ECO:0000313" key="10">
    <source>
        <dbReference type="EMBL" id="RMB64167.1"/>
    </source>
</evidence>
<feature type="domain" description="ABC transmembrane type-1" evidence="9">
    <location>
        <begin position="30"/>
        <end position="312"/>
    </location>
</feature>
<feature type="transmembrane region" description="Helical" evidence="7">
    <location>
        <begin position="69"/>
        <end position="88"/>
    </location>
</feature>
<dbReference type="PROSITE" id="PS50929">
    <property type="entry name" value="ABC_TM1F"/>
    <property type="match status" value="1"/>
</dbReference>
<proteinExistence type="predicted"/>
<dbReference type="AlphaFoldDB" id="A0A3M0GHV9"/>
<gene>
    <name evidence="10" type="ORF">EAX61_01960</name>
</gene>
<dbReference type="SMART" id="SM00382">
    <property type="entry name" value="AAA"/>
    <property type="match status" value="1"/>
</dbReference>
<dbReference type="Gene3D" id="1.20.1560.10">
    <property type="entry name" value="ABC transporter type 1, transmembrane domain"/>
    <property type="match status" value="1"/>
</dbReference>
<dbReference type="PROSITE" id="PS00211">
    <property type="entry name" value="ABC_TRANSPORTER_1"/>
    <property type="match status" value="1"/>
</dbReference>
<dbReference type="SUPFAM" id="SSF90123">
    <property type="entry name" value="ABC transporter transmembrane region"/>
    <property type="match status" value="1"/>
</dbReference>
<dbReference type="Pfam" id="PF00664">
    <property type="entry name" value="ABC_membrane"/>
    <property type="match status" value="1"/>
</dbReference>
<protein>
    <submittedName>
        <fullName evidence="10">ABC transporter ATP-binding protein</fullName>
    </submittedName>
</protein>
<reference evidence="10 11" key="1">
    <citation type="submission" date="2018-10" db="EMBL/GenBank/DDBJ databases">
        <title>Dokdonia luteus sp. nov., isolated from sea water.</title>
        <authorList>
            <person name="Zhou L.Y."/>
            <person name="Du Z.J."/>
        </authorList>
    </citation>
    <scope>NUCLEOTIDE SEQUENCE [LARGE SCALE GENOMIC DNA]</scope>
    <source>
        <strain evidence="10 11">SH27</strain>
    </source>
</reference>
<dbReference type="CDD" id="cd07346">
    <property type="entry name" value="ABC_6TM_exporters"/>
    <property type="match status" value="1"/>
</dbReference>
<dbReference type="InterPro" id="IPR011527">
    <property type="entry name" value="ABC1_TM_dom"/>
</dbReference>
<organism evidence="10 11">
    <name type="scientific">Dokdonia sinensis</name>
    <dbReference type="NCBI Taxonomy" id="2479847"/>
    <lineage>
        <taxon>Bacteria</taxon>
        <taxon>Pseudomonadati</taxon>
        <taxon>Bacteroidota</taxon>
        <taxon>Flavobacteriia</taxon>
        <taxon>Flavobacteriales</taxon>
        <taxon>Flavobacteriaceae</taxon>
        <taxon>Dokdonia</taxon>
    </lineage>
</organism>
<dbReference type="GO" id="GO:0015421">
    <property type="term" value="F:ABC-type oligopeptide transporter activity"/>
    <property type="evidence" value="ECO:0007669"/>
    <property type="project" value="TreeGrafter"/>
</dbReference>
<dbReference type="GO" id="GO:0016887">
    <property type="term" value="F:ATP hydrolysis activity"/>
    <property type="evidence" value="ECO:0007669"/>
    <property type="project" value="InterPro"/>
</dbReference>
<feature type="transmembrane region" description="Helical" evidence="7">
    <location>
        <begin position="139"/>
        <end position="162"/>
    </location>
</feature>
<dbReference type="InterPro" id="IPR003439">
    <property type="entry name" value="ABC_transporter-like_ATP-bd"/>
</dbReference>
<dbReference type="FunFam" id="3.40.50.300:FF:000218">
    <property type="entry name" value="Multidrug ABC transporter ATP-binding protein"/>
    <property type="match status" value="1"/>
</dbReference>
<dbReference type="SUPFAM" id="SSF52540">
    <property type="entry name" value="P-loop containing nucleoside triphosphate hydrolases"/>
    <property type="match status" value="1"/>
</dbReference>
<evidence type="ECO:0000256" key="5">
    <source>
        <dbReference type="ARBA" id="ARBA00022989"/>
    </source>
</evidence>
<evidence type="ECO:0000256" key="6">
    <source>
        <dbReference type="ARBA" id="ARBA00023136"/>
    </source>
</evidence>
<dbReference type="PANTHER" id="PTHR43394:SF1">
    <property type="entry name" value="ATP-BINDING CASSETTE SUB-FAMILY B MEMBER 10, MITOCHONDRIAL"/>
    <property type="match status" value="1"/>
</dbReference>
<evidence type="ECO:0000256" key="1">
    <source>
        <dbReference type="ARBA" id="ARBA00004651"/>
    </source>
</evidence>
<dbReference type="InterPro" id="IPR039421">
    <property type="entry name" value="Type_1_exporter"/>
</dbReference>
<dbReference type="Proteomes" id="UP000281985">
    <property type="component" value="Unassembled WGS sequence"/>
</dbReference>